<name>A0A157Z7E5_9BURK</name>
<proteinExistence type="predicted"/>
<reference evidence="3" key="1">
    <citation type="submission" date="2016-01" db="EMBL/GenBank/DDBJ databases">
        <authorList>
            <person name="Peeters C."/>
        </authorList>
    </citation>
    <scope>NUCLEOTIDE SEQUENCE [LARGE SCALE GENOMIC DNA]</scope>
    <source>
        <strain evidence="3">LMG 29326</strain>
    </source>
</reference>
<feature type="signal peptide" evidence="2">
    <location>
        <begin position="1"/>
        <end position="22"/>
    </location>
</feature>
<dbReference type="Proteomes" id="UP000054978">
    <property type="component" value="Unassembled WGS sequence"/>
</dbReference>
<evidence type="ECO:0000313" key="4">
    <source>
        <dbReference type="Proteomes" id="UP000054978"/>
    </source>
</evidence>
<accession>A0A157Z7E5</accession>
<keyword evidence="4" id="KW-1185">Reference proteome</keyword>
<evidence type="ECO:0000256" key="2">
    <source>
        <dbReference type="SAM" id="SignalP"/>
    </source>
</evidence>
<dbReference type="RefSeq" id="WP_167389043.1">
    <property type="nucleotide sequence ID" value="NZ_FCOB02000001.1"/>
</dbReference>
<keyword evidence="2" id="KW-0732">Signal</keyword>
<evidence type="ECO:0000256" key="1">
    <source>
        <dbReference type="SAM" id="MobiDB-lite"/>
    </source>
</evidence>
<feature type="region of interest" description="Disordered" evidence="1">
    <location>
        <begin position="31"/>
        <end position="50"/>
    </location>
</feature>
<protein>
    <recommendedName>
        <fullName evidence="5">Major facilitator transporter</fullName>
    </recommendedName>
</protein>
<dbReference type="EMBL" id="FCOB02000001">
    <property type="protein sequence ID" value="SAK41471.1"/>
    <property type="molecule type" value="Genomic_DNA"/>
</dbReference>
<gene>
    <name evidence="3" type="ORF">AWB83_00277</name>
</gene>
<evidence type="ECO:0000313" key="3">
    <source>
        <dbReference type="EMBL" id="SAK41471.1"/>
    </source>
</evidence>
<evidence type="ECO:0008006" key="5">
    <source>
        <dbReference type="Google" id="ProtNLM"/>
    </source>
</evidence>
<feature type="chain" id="PRO_5007618958" description="Major facilitator transporter" evidence="2">
    <location>
        <begin position="23"/>
        <end position="50"/>
    </location>
</feature>
<comment type="caution">
    <text evidence="3">The sequence shown here is derived from an EMBL/GenBank/DDBJ whole genome shotgun (WGS) entry which is preliminary data.</text>
</comment>
<dbReference type="AlphaFoldDB" id="A0A157Z7E5"/>
<organism evidence="3 4">
    <name type="scientific">Caballeronia ptereochthonis</name>
    <dbReference type="NCBI Taxonomy" id="1777144"/>
    <lineage>
        <taxon>Bacteria</taxon>
        <taxon>Pseudomonadati</taxon>
        <taxon>Pseudomonadota</taxon>
        <taxon>Betaproteobacteria</taxon>
        <taxon>Burkholderiales</taxon>
        <taxon>Burkholderiaceae</taxon>
        <taxon>Caballeronia</taxon>
    </lineage>
</organism>
<feature type="compositionally biased region" description="Basic and acidic residues" evidence="1">
    <location>
        <begin position="33"/>
        <end position="43"/>
    </location>
</feature>
<sequence length="50" mass="5310">MNLLWVFAAVAPLALASLIAFAAHIDPLSGHWRTPDAKRHEDAAASASDI</sequence>